<evidence type="ECO:0000313" key="2">
    <source>
        <dbReference type="Proteomes" id="UP000828390"/>
    </source>
</evidence>
<sequence>MKKEDAYNNVLKSAEVLLKEATTKIGIALKEKYVVDIQVAKGMLENANSRMEKGTNGLQYCEQKRNSLGKKRVQLFL</sequence>
<reference evidence="1" key="1">
    <citation type="journal article" date="2019" name="bioRxiv">
        <title>The Genome of the Zebra Mussel, Dreissena polymorpha: A Resource for Invasive Species Research.</title>
        <authorList>
            <person name="McCartney M.A."/>
            <person name="Auch B."/>
            <person name="Kono T."/>
            <person name="Mallez S."/>
            <person name="Zhang Y."/>
            <person name="Obille A."/>
            <person name="Becker A."/>
            <person name="Abrahante J.E."/>
            <person name="Garbe J."/>
            <person name="Badalamenti J.P."/>
            <person name="Herman A."/>
            <person name="Mangelson H."/>
            <person name="Liachko I."/>
            <person name="Sullivan S."/>
            <person name="Sone E.D."/>
            <person name="Koren S."/>
            <person name="Silverstein K.A.T."/>
            <person name="Beckman K.B."/>
            <person name="Gohl D.M."/>
        </authorList>
    </citation>
    <scope>NUCLEOTIDE SEQUENCE</scope>
    <source>
        <strain evidence="1">Duluth1</strain>
        <tissue evidence="1">Whole animal</tissue>
    </source>
</reference>
<reference evidence="1" key="2">
    <citation type="submission" date="2020-11" db="EMBL/GenBank/DDBJ databases">
        <authorList>
            <person name="McCartney M.A."/>
            <person name="Auch B."/>
            <person name="Kono T."/>
            <person name="Mallez S."/>
            <person name="Becker A."/>
            <person name="Gohl D.M."/>
            <person name="Silverstein K.A.T."/>
            <person name="Koren S."/>
            <person name="Bechman K.B."/>
            <person name="Herman A."/>
            <person name="Abrahante J.E."/>
            <person name="Garbe J."/>
        </authorList>
    </citation>
    <scope>NUCLEOTIDE SEQUENCE</scope>
    <source>
        <strain evidence="1">Duluth1</strain>
        <tissue evidence="1">Whole animal</tissue>
    </source>
</reference>
<organism evidence="1 2">
    <name type="scientific">Dreissena polymorpha</name>
    <name type="common">Zebra mussel</name>
    <name type="synonym">Mytilus polymorpha</name>
    <dbReference type="NCBI Taxonomy" id="45954"/>
    <lineage>
        <taxon>Eukaryota</taxon>
        <taxon>Metazoa</taxon>
        <taxon>Spiralia</taxon>
        <taxon>Lophotrochozoa</taxon>
        <taxon>Mollusca</taxon>
        <taxon>Bivalvia</taxon>
        <taxon>Autobranchia</taxon>
        <taxon>Heteroconchia</taxon>
        <taxon>Euheterodonta</taxon>
        <taxon>Imparidentia</taxon>
        <taxon>Neoheterodontei</taxon>
        <taxon>Myida</taxon>
        <taxon>Dreissenoidea</taxon>
        <taxon>Dreissenidae</taxon>
        <taxon>Dreissena</taxon>
    </lineage>
</organism>
<gene>
    <name evidence="1" type="ORF">DPMN_169059</name>
</gene>
<dbReference type="AlphaFoldDB" id="A0A9D4IWI0"/>
<dbReference type="EMBL" id="JAIWYP010000008">
    <property type="protein sequence ID" value="KAH3790851.1"/>
    <property type="molecule type" value="Genomic_DNA"/>
</dbReference>
<keyword evidence="2" id="KW-1185">Reference proteome</keyword>
<accession>A0A9D4IWI0</accession>
<proteinExistence type="predicted"/>
<name>A0A9D4IWI0_DREPO</name>
<comment type="caution">
    <text evidence="1">The sequence shown here is derived from an EMBL/GenBank/DDBJ whole genome shotgun (WGS) entry which is preliminary data.</text>
</comment>
<evidence type="ECO:0000313" key="1">
    <source>
        <dbReference type="EMBL" id="KAH3790851.1"/>
    </source>
</evidence>
<dbReference type="Proteomes" id="UP000828390">
    <property type="component" value="Unassembled WGS sequence"/>
</dbReference>
<protein>
    <submittedName>
        <fullName evidence="1">Uncharacterized protein</fullName>
    </submittedName>
</protein>